<dbReference type="InterPro" id="IPR015425">
    <property type="entry name" value="FH2_Formin"/>
</dbReference>
<dbReference type="PANTHER" id="PTHR45725:SF10">
    <property type="entry name" value="FH2 DOMAIN-CONTAINING PROTEIN"/>
    <property type="match status" value="1"/>
</dbReference>
<dbReference type="SUPFAM" id="SSF50729">
    <property type="entry name" value="PH domain-like"/>
    <property type="match status" value="1"/>
</dbReference>
<evidence type="ECO:0000313" key="5">
    <source>
        <dbReference type="Ensembl" id="ENSLLEP00000042909.1"/>
    </source>
</evidence>
<dbReference type="InterPro" id="IPR051425">
    <property type="entry name" value="Formin_Homology"/>
</dbReference>
<evidence type="ECO:0000256" key="2">
    <source>
        <dbReference type="SAM" id="MobiDB-lite"/>
    </source>
</evidence>
<dbReference type="SMART" id="SM00498">
    <property type="entry name" value="FH2"/>
    <property type="match status" value="1"/>
</dbReference>
<sequence>MANQLSQNEILDIMYKVKNKEMSIDEALTLWKQENKPEHEGSKDPPTAQQYNFTVFKHRYRRQKRILQIDFATQMIYNIEKGTLKKTFPFSQVKSYGNADGLRFTVSFYGHHDYELEAFCPEDKENLMKIMTAIIQDNGQTSLVKCFARRHANSDVILEGLLEQKELTSGESWVKCLVKLKREELVIYCTQGKMKPVENTINLSECCVYSSGNRERPSFTIQTNGNSLIFRIPVTEQTRDPVSCLSIRNDWVSLLQEHCSQMPPSPVYESITNTTLLDVKNTENAQTVPQSPGEKAFPNVELQRSPTVGDHSSMDLFRKKTTIQEGTPKQEPNNPVSPVSMGPPAPILPPPVPPLPRMVTTSIEKRTKAFHWDILSQEKINKSVWASQKTDPKKIDIQRLMNQFQSQEFTVSANNSDHNSKNQNILLSKKIAHNFNIVLKSFHMEPTQLKEKLLIIRESEGGLSDEHLTNLRRYVPTMQDIIMYQSYKGSLSDLHIVDQFMLEMCKIPDMSRRLDTLLAIRELPSYMQDLHRLLVQQLKACDQLLKSQAFPAVLRYVLAIGNCLNENAGKDKAKGFRLVSLTKMSQLVSKEKKFTLLHALVEQILLQEPDLAKFSQELTEFEAVPGASVKGLNAEVEVLSKELEKIDQYRKAFKSKNSKGSASEIKFLKDLKVIYENYKAEYVKLSKESTEMKKIYSDILQTFAEAEDQDSRELFGWISTFIKEFQNVLSQVRDLQS</sequence>
<reference evidence="5" key="2">
    <citation type="submission" date="2025-09" db="UniProtKB">
        <authorList>
            <consortium name="Ensembl"/>
        </authorList>
    </citation>
    <scope>IDENTIFICATION</scope>
</reference>
<dbReference type="SMART" id="SM00233">
    <property type="entry name" value="PH"/>
    <property type="match status" value="1"/>
</dbReference>
<dbReference type="GeneTree" id="ENSGT00940000165811"/>
<reference evidence="5" key="1">
    <citation type="submission" date="2025-08" db="UniProtKB">
        <authorList>
            <consortium name="Ensembl"/>
        </authorList>
    </citation>
    <scope>IDENTIFICATION</scope>
</reference>
<dbReference type="PANTHER" id="PTHR45725">
    <property type="entry name" value="FORMIN HOMOLOGY 2 FAMILY MEMBER"/>
    <property type="match status" value="1"/>
</dbReference>
<protein>
    <submittedName>
        <fullName evidence="5">Uncharacterized protein</fullName>
    </submittedName>
</protein>
<keyword evidence="1" id="KW-0175">Coiled coil</keyword>
<dbReference type="InterPro" id="IPR011993">
    <property type="entry name" value="PH-like_dom_sf"/>
</dbReference>
<proteinExistence type="predicted"/>
<dbReference type="PROSITE" id="PS51444">
    <property type="entry name" value="FH2"/>
    <property type="match status" value="1"/>
</dbReference>
<dbReference type="SUPFAM" id="SSF101447">
    <property type="entry name" value="Formin homology 2 domain (FH2 domain)"/>
    <property type="match status" value="1"/>
</dbReference>
<dbReference type="AlphaFoldDB" id="A0A8C5QUL5"/>
<feature type="coiled-coil region" evidence="1">
    <location>
        <begin position="629"/>
        <end position="688"/>
    </location>
</feature>
<dbReference type="Gene3D" id="1.20.58.2220">
    <property type="entry name" value="Formin, FH2 domain"/>
    <property type="match status" value="1"/>
</dbReference>
<evidence type="ECO:0000313" key="6">
    <source>
        <dbReference type="Proteomes" id="UP000694569"/>
    </source>
</evidence>
<evidence type="ECO:0000259" key="4">
    <source>
        <dbReference type="PROSITE" id="PS51444"/>
    </source>
</evidence>
<accession>A0A8C5QUL5</accession>
<evidence type="ECO:0000256" key="1">
    <source>
        <dbReference type="SAM" id="Coils"/>
    </source>
</evidence>
<dbReference type="Ensembl" id="ENSLLET00000044620.1">
    <property type="protein sequence ID" value="ENSLLEP00000042909.1"/>
    <property type="gene ID" value="ENSLLEG00000027281.1"/>
</dbReference>
<dbReference type="Pfam" id="PF02181">
    <property type="entry name" value="FH2"/>
    <property type="match status" value="1"/>
</dbReference>
<feature type="domain" description="PH" evidence="3">
    <location>
        <begin position="155"/>
        <end position="260"/>
    </location>
</feature>
<evidence type="ECO:0000259" key="3">
    <source>
        <dbReference type="PROSITE" id="PS50003"/>
    </source>
</evidence>
<feature type="domain" description="FH2" evidence="4">
    <location>
        <begin position="357"/>
        <end position="737"/>
    </location>
</feature>
<feature type="region of interest" description="Disordered" evidence="2">
    <location>
        <begin position="321"/>
        <end position="344"/>
    </location>
</feature>
<dbReference type="PROSITE" id="PS50003">
    <property type="entry name" value="PH_DOMAIN"/>
    <property type="match status" value="1"/>
</dbReference>
<name>A0A8C5QUL5_9ANUR</name>
<dbReference type="InterPro" id="IPR042201">
    <property type="entry name" value="FH2_Formin_sf"/>
</dbReference>
<feature type="compositionally biased region" description="Polar residues" evidence="2">
    <location>
        <begin position="323"/>
        <end position="337"/>
    </location>
</feature>
<dbReference type="InterPro" id="IPR001849">
    <property type="entry name" value="PH_domain"/>
</dbReference>
<dbReference type="Proteomes" id="UP000694569">
    <property type="component" value="Unplaced"/>
</dbReference>
<keyword evidence="6" id="KW-1185">Reference proteome</keyword>
<organism evidence="5 6">
    <name type="scientific">Leptobrachium leishanense</name>
    <name type="common">Leishan spiny toad</name>
    <dbReference type="NCBI Taxonomy" id="445787"/>
    <lineage>
        <taxon>Eukaryota</taxon>
        <taxon>Metazoa</taxon>
        <taxon>Chordata</taxon>
        <taxon>Craniata</taxon>
        <taxon>Vertebrata</taxon>
        <taxon>Euteleostomi</taxon>
        <taxon>Amphibia</taxon>
        <taxon>Batrachia</taxon>
        <taxon>Anura</taxon>
        <taxon>Pelobatoidea</taxon>
        <taxon>Megophryidae</taxon>
        <taxon>Leptobrachium</taxon>
    </lineage>
</organism>
<dbReference type="Gene3D" id="2.30.29.30">
    <property type="entry name" value="Pleckstrin-homology domain (PH domain)/Phosphotyrosine-binding domain (PTB)"/>
    <property type="match status" value="1"/>
</dbReference>
<dbReference type="OrthoDB" id="410721at2759"/>